<dbReference type="RefSeq" id="WP_169144940.1">
    <property type="nucleotide sequence ID" value="NZ_JABBGA010000003.1"/>
</dbReference>
<evidence type="ECO:0008006" key="4">
    <source>
        <dbReference type="Google" id="ProtNLM"/>
    </source>
</evidence>
<dbReference type="EMBL" id="JABBGA010000003">
    <property type="protein sequence ID" value="NML25309.1"/>
    <property type="molecule type" value="Genomic_DNA"/>
</dbReference>
<gene>
    <name evidence="2" type="ORF">HHL15_06120</name>
</gene>
<reference evidence="2 3" key="1">
    <citation type="submission" date="2020-04" db="EMBL/GenBank/DDBJ databases">
        <title>Zoogloea sp. G-4-1-14 isolated from soil.</title>
        <authorList>
            <person name="Dahal R.H."/>
        </authorList>
    </citation>
    <scope>NUCLEOTIDE SEQUENCE [LARGE SCALE GENOMIC DNA]</scope>
    <source>
        <strain evidence="2 3">G-4-1-14</strain>
    </source>
</reference>
<name>A0A848G2C6_9RHOO</name>
<sequence length="141" mass="15473">MRLPTVARQVLRIVLLPAVMLAGFILYGQSIGLADVLMPVPEDRRLALPILISQGFLAATLSAAVACFPLAWLYGRAAPGVAVLITLPVLYIAGPDLLRQDLRLETMFIHALELASFVILLVGATWLARRYLTERRRDSHG</sequence>
<keyword evidence="1" id="KW-1133">Transmembrane helix</keyword>
<proteinExistence type="predicted"/>
<dbReference type="AlphaFoldDB" id="A0A848G2C6"/>
<evidence type="ECO:0000256" key="1">
    <source>
        <dbReference type="SAM" id="Phobius"/>
    </source>
</evidence>
<keyword evidence="1" id="KW-0472">Membrane</keyword>
<feature type="transmembrane region" description="Helical" evidence="1">
    <location>
        <begin position="106"/>
        <end position="128"/>
    </location>
</feature>
<dbReference type="Proteomes" id="UP000580043">
    <property type="component" value="Unassembled WGS sequence"/>
</dbReference>
<feature type="transmembrane region" description="Helical" evidence="1">
    <location>
        <begin position="12"/>
        <end position="34"/>
    </location>
</feature>
<keyword evidence="1" id="KW-0812">Transmembrane</keyword>
<comment type="caution">
    <text evidence="2">The sequence shown here is derived from an EMBL/GenBank/DDBJ whole genome shotgun (WGS) entry which is preliminary data.</text>
</comment>
<evidence type="ECO:0000313" key="2">
    <source>
        <dbReference type="EMBL" id="NML25309.1"/>
    </source>
</evidence>
<feature type="transmembrane region" description="Helical" evidence="1">
    <location>
        <begin position="46"/>
        <end position="70"/>
    </location>
</feature>
<organism evidence="2 3">
    <name type="scientific">Zoogloea dura</name>
    <dbReference type="NCBI Taxonomy" id="2728840"/>
    <lineage>
        <taxon>Bacteria</taxon>
        <taxon>Pseudomonadati</taxon>
        <taxon>Pseudomonadota</taxon>
        <taxon>Betaproteobacteria</taxon>
        <taxon>Rhodocyclales</taxon>
        <taxon>Zoogloeaceae</taxon>
        <taxon>Zoogloea</taxon>
    </lineage>
</organism>
<accession>A0A848G2C6</accession>
<protein>
    <recommendedName>
        <fullName evidence="4">Transmembrane protein</fullName>
    </recommendedName>
</protein>
<feature type="transmembrane region" description="Helical" evidence="1">
    <location>
        <begin position="77"/>
        <end position="94"/>
    </location>
</feature>
<keyword evidence="3" id="KW-1185">Reference proteome</keyword>
<evidence type="ECO:0000313" key="3">
    <source>
        <dbReference type="Proteomes" id="UP000580043"/>
    </source>
</evidence>